<accession>A0A7M5XF55</accession>
<reference evidence="1" key="1">
    <citation type="submission" date="2021-01" db="UniProtKB">
        <authorList>
            <consortium name="EnsemblMetazoa"/>
        </authorList>
    </citation>
    <scope>IDENTIFICATION</scope>
</reference>
<proteinExistence type="predicted"/>
<sequence length="243" mass="28532">MIVSVSPRKEIASYFDLASPKILDTEPYIKQYKIKQRTRSTDNLLLERTKEEKSNKPLKAQLRLSFHEDINSFCEENQNFEVPSPSYYQSLSDCRNHQKFFGSHVKNTHARTLSARETRRPSTNHRQKFTNQKSFDESLANRRLYKIRKSQSVDELERSPVSPIKEHESFTFDSKLKIKPINSSRMEPTKKESSILTQRMTIAEEKKTKRMLLMKALDKDCLKAQELIAKLKLRFTSQEKPDT</sequence>
<keyword evidence="2" id="KW-1185">Reference proteome</keyword>
<evidence type="ECO:0000313" key="1">
    <source>
        <dbReference type="EnsemblMetazoa" id="CLYHEMP021438.1"/>
    </source>
</evidence>
<protein>
    <submittedName>
        <fullName evidence="1">Uncharacterized protein</fullName>
    </submittedName>
</protein>
<dbReference type="EnsemblMetazoa" id="CLYHEMT021438.1">
    <property type="protein sequence ID" value="CLYHEMP021438.1"/>
    <property type="gene ID" value="CLYHEMG021438"/>
</dbReference>
<dbReference type="Proteomes" id="UP000594262">
    <property type="component" value="Unplaced"/>
</dbReference>
<name>A0A7M5XF55_9CNID</name>
<dbReference type="AlphaFoldDB" id="A0A7M5XF55"/>
<organism evidence="1 2">
    <name type="scientific">Clytia hemisphaerica</name>
    <dbReference type="NCBI Taxonomy" id="252671"/>
    <lineage>
        <taxon>Eukaryota</taxon>
        <taxon>Metazoa</taxon>
        <taxon>Cnidaria</taxon>
        <taxon>Hydrozoa</taxon>
        <taxon>Hydroidolina</taxon>
        <taxon>Leptothecata</taxon>
        <taxon>Obeliida</taxon>
        <taxon>Clytiidae</taxon>
        <taxon>Clytia</taxon>
    </lineage>
</organism>
<evidence type="ECO:0000313" key="2">
    <source>
        <dbReference type="Proteomes" id="UP000594262"/>
    </source>
</evidence>